<gene>
    <name evidence="1" type="ORF">HUK83_18210</name>
</gene>
<accession>A0A850NRY0</accession>
<proteinExistence type="predicted"/>
<organism evidence="1 2">
    <name type="scientific">Endobacter medicaginis</name>
    <dbReference type="NCBI Taxonomy" id="1181271"/>
    <lineage>
        <taxon>Bacteria</taxon>
        <taxon>Pseudomonadati</taxon>
        <taxon>Pseudomonadota</taxon>
        <taxon>Alphaproteobacteria</taxon>
        <taxon>Acetobacterales</taxon>
        <taxon>Acetobacteraceae</taxon>
        <taxon>Endobacter</taxon>
    </lineage>
</organism>
<dbReference type="RefSeq" id="WP_176627028.1">
    <property type="nucleotide sequence ID" value="NZ_JABXXQ010000735.1"/>
</dbReference>
<reference evidence="1 2" key="1">
    <citation type="submission" date="2020-06" db="EMBL/GenBank/DDBJ databases">
        <title>Description of novel acetic acid bacteria.</title>
        <authorList>
            <person name="Sombolestani A."/>
        </authorList>
    </citation>
    <scope>NUCLEOTIDE SEQUENCE [LARGE SCALE GENOMIC DNA]</scope>
    <source>
        <strain evidence="1 2">LMG 26838</strain>
    </source>
</reference>
<sequence length="72" mass="8074">MSDDLIERLCRCLAIHTIETENTAQMVVGDEPFMEDSIAEARQLIAEAGFDFDTLYPVADRPIIYSADTPTH</sequence>
<protein>
    <submittedName>
        <fullName evidence="1">Uncharacterized protein</fullName>
    </submittedName>
</protein>
<evidence type="ECO:0000313" key="2">
    <source>
        <dbReference type="Proteomes" id="UP000565205"/>
    </source>
</evidence>
<dbReference type="AlphaFoldDB" id="A0A850NRY0"/>
<name>A0A850NRY0_9PROT</name>
<evidence type="ECO:0000313" key="1">
    <source>
        <dbReference type="EMBL" id="NVN32263.1"/>
    </source>
</evidence>
<dbReference type="Proteomes" id="UP000565205">
    <property type="component" value="Unassembled WGS sequence"/>
</dbReference>
<dbReference type="EMBL" id="JABXXQ010000735">
    <property type="protein sequence ID" value="NVN32263.1"/>
    <property type="molecule type" value="Genomic_DNA"/>
</dbReference>
<comment type="caution">
    <text evidence="1">The sequence shown here is derived from an EMBL/GenBank/DDBJ whole genome shotgun (WGS) entry which is preliminary data.</text>
</comment>